<gene>
    <name evidence="2" type="primary">BQ5605_C030g10857</name>
    <name evidence="2" type="ORF">BQ5605_C030G10857</name>
</gene>
<name>A0A2X0MM36_9BASI</name>
<dbReference type="Proteomes" id="UP000249464">
    <property type="component" value="Unassembled WGS sequence"/>
</dbReference>
<organism evidence="2 3">
    <name type="scientific">Microbotryum silenes-dioicae</name>
    <dbReference type="NCBI Taxonomy" id="796604"/>
    <lineage>
        <taxon>Eukaryota</taxon>
        <taxon>Fungi</taxon>
        <taxon>Dikarya</taxon>
        <taxon>Basidiomycota</taxon>
        <taxon>Pucciniomycotina</taxon>
        <taxon>Microbotryomycetes</taxon>
        <taxon>Microbotryales</taxon>
        <taxon>Microbotryaceae</taxon>
        <taxon>Microbotryum</taxon>
    </lineage>
</organism>
<evidence type="ECO:0000256" key="1">
    <source>
        <dbReference type="SAM" id="MobiDB-lite"/>
    </source>
</evidence>
<reference evidence="2 3" key="1">
    <citation type="submission" date="2016-11" db="EMBL/GenBank/DDBJ databases">
        <authorList>
            <person name="Jaros S."/>
            <person name="Januszkiewicz K."/>
            <person name="Wedrychowicz H."/>
        </authorList>
    </citation>
    <scope>NUCLEOTIDE SEQUENCE [LARGE SCALE GENOMIC DNA]</scope>
</reference>
<dbReference type="EMBL" id="FQNC01000069">
    <property type="protein sequence ID" value="SGZ09243.1"/>
    <property type="molecule type" value="Genomic_DNA"/>
</dbReference>
<protein>
    <submittedName>
        <fullName evidence="2">BQ5605_C030g10857 protein</fullName>
    </submittedName>
</protein>
<keyword evidence="3" id="KW-1185">Reference proteome</keyword>
<proteinExistence type="predicted"/>
<evidence type="ECO:0000313" key="2">
    <source>
        <dbReference type="EMBL" id="SGZ09243.1"/>
    </source>
</evidence>
<evidence type="ECO:0000313" key="3">
    <source>
        <dbReference type="Proteomes" id="UP000249464"/>
    </source>
</evidence>
<feature type="compositionally biased region" description="Basic and acidic residues" evidence="1">
    <location>
        <begin position="97"/>
        <end position="108"/>
    </location>
</feature>
<accession>A0A2X0MM36</accession>
<dbReference type="STRING" id="796604.A0A2X0MM36"/>
<dbReference type="AlphaFoldDB" id="A0A2X0MM36"/>
<feature type="region of interest" description="Disordered" evidence="1">
    <location>
        <begin position="83"/>
        <end position="148"/>
    </location>
</feature>
<sequence length="191" mass="21195">MPGTSIPATATPLITTEASAPPTVRRQYSLLLQELARWVERHPGTSLQPAEISALTYRRGRSSCLSLLWRSQVSDPRKARVKELLDANPNTLNQSRPRVDSDSDREDPSYEPAYKARKTSAVDTGTRSSRRLAGDPPLTQAKDSNRPITLPVFEEAESDLSSSLAWIDSDPWLELVGGHLPIALNSEYRCR</sequence>